<evidence type="ECO:0000256" key="5">
    <source>
        <dbReference type="ARBA" id="ARBA00022516"/>
    </source>
</evidence>
<evidence type="ECO:0000256" key="14">
    <source>
        <dbReference type="ARBA" id="ARBA00039020"/>
    </source>
</evidence>
<feature type="transmembrane region" description="Helical" evidence="15">
    <location>
        <begin position="55"/>
        <end position="77"/>
    </location>
</feature>
<evidence type="ECO:0000313" key="17">
    <source>
        <dbReference type="Proteomes" id="UP000319731"/>
    </source>
</evidence>
<evidence type="ECO:0000256" key="11">
    <source>
        <dbReference type="ARBA" id="ARBA00022989"/>
    </source>
</evidence>
<dbReference type="CDD" id="cd02440">
    <property type="entry name" value="AdoMet_MTases"/>
    <property type="match status" value="1"/>
</dbReference>
<comment type="caution">
    <text evidence="16">The sequence shown here is derived from an EMBL/GenBank/DDBJ whole genome shotgun (WGS) entry which is preliminary data.</text>
</comment>
<dbReference type="Gene3D" id="3.40.50.150">
    <property type="entry name" value="Vaccinia Virus protein VP39"/>
    <property type="match status" value="1"/>
</dbReference>
<dbReference type="STRING" id="1806994.A0A507C651"/>
<evidence type="ECO:0000256" key="10">
    <source>
        <dbReference type="ARBA" id="ARBA00022919"/>
    </source>
</evidence>
<comment type="subcellular location">
    <subcellularLocation>
        <location evidence="1">Membrane</location>
        <topology evidence="1">Multi-pass membrane protein</topology>
    </subcellularLocation>
</comment>
<dbReference type="GeneID" id="42004880"/>
<dbReference type="InterPro" id="IPR029063">
    <property type="entry name" value="SAM-dependent_MTases_sf"/>
</dbReference>
<dbReference type="GO" id="GO:0006665">
    <property type="term" value="P:sphingolipid metabolic process"/>
    <property type="evidence" value="ECO:0007669"/>
    <property type="project" value="UniProtKB-KW"/>
</dbReference>
<keyword evidence="6" id="KW-0489">Methyltransferase</keyword>
<evidence type="ECO:0000256" key="9">
    <source>
        <dbReference type="ARBA" id="ARBA00022692"/>
    </source>
</evidence>
<dbReference type="GO" id="GO:0016020">
    <property type="term" value="C:membrane"/>
    <property type="evidence" value="ECO:0007669"/>
    <property type="project" value="UniProtKB-SubCell"/>
</dbReference>
<comment type="similarity">
    <text evidence="4">Belongs to the CFA/CMAS family.</text>
</comment>
<evidence type="ECO:0000256" key="6">
    <source>
        <dbReference type="ARBA" id="ARBA00022603"/>
    </source>
</evidence>
<keyword evidence="12" id="KW-0443">Lipid metabolism</keyword>
<evidence type="ECO:0000256" key="7">
    <source>
        <dbReference type="ARBA" id="ARBA00022679"/>
    </source>
</evidence>
<evidence type="ECO:0000256" key="15">
    <source>
        <dbReference type="SAM" id="Phobius"/>
    </source>
</evidence>
<comment type="pathway">
    <text evidence="2">Lipid metabolism; sphingolipid metabolism.</text>
</comment>
<name>A0A507C651_9FUNG</name>
<dbReference type="EC" id="2.1.1.317" evidence="14"/>
<dbReference type="GO" id="GO:0032259">
    <property type="term" value="P:methylation"/>
    <property type="evidence" value="ECO:0007669"/>
    <property type="project" value="UniProtKB-KW"/>
</dbReference>
<evidence type="ECO:0000313" key="16">
    <source>
        <dbReference type="EMBL" id="TPX33446.1"/>
    </source>
</evidence>
<keyword evidence="10" id="KW-0746">Sphingolipid metabolism</keyword>
<keyword evidence="11 15" id="KW-1133">Transmembrane helix</keyword>
<evidence type="ECO:0000256" key="12">
    <source>
        <dbReference type="ARBA" id="ARBA00023098"/>
    </source>
</evidence>
<comment type="pathway">
    <text evidence="3">Sphingolipid metabolism.</text>
</comment>
<sequence>MAKVPERILKESIAKPPYPVEGSGSQNFSNYQLYAAIFAVPAVIVYTLRLPYTWILYIGIITALPTFAAFNIIYAYLGEPIRPQTGLPGKSIEEYLDIKNAALAATFKGRTKIPMETFFENYFDSKIDIKMDMLELLEVRYDWAAFHIQWGQAKFFLTQWIPEMLWHSRKQDEDQVRDHYDRGDDFYEAFLGPMMVYTSGIVTDTSRRETLEELQTNKLNLICSKMRVTKEDRLLDIGCGWGTLAIHAGKTTGCDATGVTIGRNQTAWATQKAADAGVSDKVKFWCMDYRDIPASNKFTKITCVEMAEHVGVLRFNTFLTQVRELLDDDGMFYMQVAGLRRFWQYEDFIWGLFMAKYVFPGADASTPLNWYLNQCESAGFEVLSVDTVGVHYSATLMRWYINWLTNKDKIVSKYGVRWFRIWEFFLAYSTIIARQGSATCYQITMHKNLNAFDRSKFVSRRLVA</sequence>
<keyword evidence="9 15" id="KW-0812">Transmembrane</keyword>
<evidence type="ECO:0000256" key="4">
    <source>
        <dbReference type="ARBA" id="ARBA00010815"/>
    </source>
</evidence>
<evidence type="ECO:0000256" key="1">
    <source>
        <dbReference type="ARBA" id="ARBA00004141"/>
    </source>
</evidence>
<accession>A0A507C651</accession>
<keyword evidence="13 15" id="KW-0472">Membrane</keyword>
<evidence type="ECO:0000256" key="2">
    <source>
        <dbReference type="ARBA" id="ARBA00004760"/>
    </source>
</evidence>
<keyword evidence="7" id="KW-0808">Transferase</keyword>
<dbReference type="Pfam" id="PF02353">
    <property type="entry name" value="CMAS"/>
    <property type="match status" value="1"/>
</dbReference>
<dbReference type="PANTHER" id="PTHR45197">
    <property type="entry name" value="SYNTHASE, PUTATIVE (AFU_ORTHOLOGUE AFUA_7G04190)-RELATED"/>
    <property type="match status" value="1"/>
</dbReference>
<dbReference type="EMBL" id="QEAO01000020">
    <property type="protein sequence ID" value="TPX33446.1"/>
    <property type="molecule type" value="Genomic_DNA"/>
</dbReference>
<dbReference type="RefSeq" id="XP_031024421.1">
    <property type="nucleotide sequence ID" value="XM_031169583.1"/>
</dbReference>
<evidence type="ECO:0000256" key="13">
    <source>
        <dbReference type="ARBA" id="ARBA00023136"/>
    </source>
</evidence>
<dbReference type="OrthoDB" id="412182at2759"/>
<dbReference type="GO" id="GO:0008168">
    <property type="term" value="F:methyltransferase activity"/>
    <property type="evidence" value="ECO:0007669"/>
    <property type="project" value="UniProtKB-KW"/>
</dbReference>
<dbReference type="SUPFAM" id="SSF53335">
    <property type="entry name" value="S-adenosyl-L-methionine-dependent methyltransferases"/>
    <property type="match status" value="1"/>
</dbReference>
<protein>
    <recommendedName>
        <fullName evidence="14">sphingolipid C(9)-methyltransferase</fullName>
        <ecNumber evidence="14">2.1.1.317</ecNumber>
    </recommendedName>
</protein>
<keyword evidence="5" id="KW-0444">Lipid biosynthesis</keyword>
<reference evidence="16 17" key="1">
    <citation type="journal article" date="2019" name="Sci. Rep.">
        <title>Comparative genomics of chytrid fungi reveal insights into the obligate biotrophic and pathogenic lifestyle of Synchytrium endobioticum.</title>
        <authorList>
            <person name="van de Vossenberg B.T.L.H."/>
            <person name="Warris S."/>
            <person name="Nguyen H.D.T."/>
            <person name="van Gent-Pelzer M.P.E."/>
            <person name="Joly D.L."/>
            <person name="van de Geest H.C."/>
            <person name="Bonants P.J.M."/>
            <person name="Smith D.S."/>
            <person name="Levesque C.A."/>
            <person name="van der Lee T.A.J."/>
        </authorList>
    </citation>
    <scope>NUCLEOTIDE SEQUENCE [LARGE SCALE GENOMIC DNA]</scope>
    <source>
        <strain evidence="16 17">JEL517</strain>
    </source>
</reference>
<dbReference type="PANTHER" id="PTHR45197:SF1">
    <property type="entry name" value="SPHINGOLIPID C9-METHYLTRANSFERASE A-RELATED"/>
    <property type="match status" value="1"/>
</dbReference>
<gene>
    <name evidence="16" type="ORF">SmJEL517_g03655</name>
</gene>
<organism evidence="16 17">
    <name type="scientific">Synchytrium microbalum</name>
    <dbReference type="NCBI Taxonomy" id="1806994"/>
    <lineage>
        <taxon>Eukaryota</taxon>
        <taxon>Fungi</taxon>
        <taxon>Fungi incertae sedis</taxon>
        <taxon>Chytridiomycota</taxon>
        <taxon>Chytridiomycota incertae sedis</taxon>
        <taxon>Chytridiomycetes</taxon>
        <taxon>Synchytriales</taxon>
        <taxon>Synchytriaceae</taxon>
        <taxon>Synchytrium</taxon>
    </lineage>
</organism>
<keyword evidence="8" id="KW-0949">S-adenosyl-L-methionine</keyword>
<evidence type="ECO:0000256" key="8">
    <source>
        <dbReference type="ARBA" id="ARBA00022691"/>
    </source>
</evidence>
<proteinExistence type="inferred from homology"/>
<evidence type="ECO:0000256" key="3">
    <source>
        <dbReference type="ARBA" id="ARBA00004991"/>
    </source>
</evidence>
<keyword evidence="17" id="KW-1185">Reference proteome</keyword>
<feature type="transmembrane region" description="Helical" evidence="15">
    <location>
        <begin position="31"/>
        <end position="48"/>
    </location>
</feature>
<dbReference type="Proteomes" id="UP000319731">
    <property type="component" value="Unassembled WGS sequence"/>
</dbReference>
<dbReference type="AlphaFoldDB" id="A0A507C651"/>
<dbReference type="InterPro" id="IPR052290">
    <property type="entry name" value="Sphingo_C9-MT"/>
</dbReference>